<dbReference type="InterPro" id="IPR000560">
    <property type="entry name" value="His_Pase_clade-2"/>
</dbReference>
<dbReference type="InterPro" id="IPR029033">
    <property type="entry name" value="His_PPase_superfam"/>
</dbReference>
<sequence>QIHFNETLRKVSPWFTDDLYKEIDEIYIQTTRYLNGIFETKITFNGLDIGLELMRIRGGAFINELASRLKFKFDCYNKDTAECRWIKGLKYYAYSVHDSTIFQFFAIMGIDRKVIKPGVYPAYAAASFVELWRNETDKQPYFRLLYRANDTSPIYPITMEIDKCQGKEFCDLQVFRDFAEKVKLYKPVPELCEVNPEEEGKETTEAKQPRTPPSVPEEKEDGGACLHMFTSALTMLLCICSKI</sequence>
<evidence type="ECO:0000256" key="2">
    <source>
        <dbReference type="ARBA" id="ARBA00005375"/>
    </source>
</evidence>
<dbReference type="EMBL" id="UYYB01096408">
    <property type="protein sequence ID" value="VDM76138.1"/>
    <property type="molecule type" value="Genomic_DNA"/>
</dbReference>
<comment type="similarity">
    <text evidence="2">Belongs to the histidine acid phosphatase family.</text>
</comment>
<reference evidence="9 10" key="1">
    <citation type="submission" date="2018-11" db="EMBL/GenBank/DDBJ databases">
        <authorList>
            <consortium name="Pathogen Informatics"/>
        </authorList>
    </citation>
    <scope>NUCLEOTIDE SEQUENCE [LARGE SCALE GENOMIC DNA]</scope>
</reference>
<dbReference type="Pfam" id="PF00328">
    <property type="entry name" value="His_Phos_2"/>
    <property type="match status" value="1"/>
</dbReference>
<evidence type="ECO:0000256" key="7">
    <source>
        <dbReference type="ARBA" id="ARBA00023180"/>
    </source>
</evidence>
<evidence type="ECO:0000256" key="3">
    <source>
        <dbReference type="ARBA" id="ARBA00012646"/>
    </source>
</evidence>
<feature type="region of interest" description="Disordered" evidence="8">
    <location>
        <begin position="195"/>
        <end position="220"/>
    </location>
</feature>
<keyword evidence="7" id="KW-0325">Glycoprotein</keyword>
<evidence type="ECO:0000256" key="1">
    <source>
        <dbReference type="ARBA" id="ARBA00000032"/>
    </source>
</evidence>
<evidence type="ECO:0000313" key="9">
    <source>
        <dbReference type="EMBL" id="VDM76138.1"/>
    </source>
</evidence>
<dbReference type="SUPFAM" id="SSF53254">
    <property type="entry name" value="Phosphoglycerate mutase-like"/>
    <property type="match status" value="1"/>
</dbReference>
<dbReference type="CDD" id="cd07061">
    <property type="entry name" value="HP_HAP_like"/>
    <property type="match status" value="1"/>
</dbReference>
<evidence type="ECO:0000256" key="8">
    <source>
        <dbReference type="SAM" id="MobiDB-lite"/>
    </source>
</evidence>
<keyword evidence="5" id="KW-0378">Hydrolase</keyword>
<keyword evidence="10" id="KW-1185">Reference proteome</keyword>
<keyword evidence="6" id="KW-1015">Disulfide bond</keyword>
<dbReference type="PANTHER" id="PTHR11567:SF211">
    <property type="entry name" value="PROSTATIC ACID PHOSPHATASE"/>
    <property type="match status" value="1"/>
</dbReference>
<dbReference type="EC" id="3.1.3.2" evidence="3"/>
<dbReference type="OrthoDB" id="258392at2759"/>
<dbReference type="GO" id="GO:0003993">
    <property type="term" value="F:acid phosphatase activity"/>
    <property type="evidence" value="ECO:0007669"/>
    <property type="project" value="UniProtKB-EC"/>
</dbReference>
<dbReference type="AlphaFoldDB" id="A0A3P7LAJ4"/>
<evidence type="ECO:0000313" key="10">
    <source>
        <dbReference type="Proteomes" id="UP000270094"/>
    </source>
</evidence>
<protein>
    <recommendedName>
        <fullName evidence="3">acid phosphatase</fullName>
        <ecNumber evidence="3">3.1.3.2</ecNumber>
    </recommendedName>
</protein>
<feature type="non-terminal residue" evidence="9">
    <location>
        <position position="1"/>
    </location>
</feature>
<organism evidence="9 10">
    <name type="scientific">Strongylus vulgaris</name>
    <name type="common">Blood worm</name>
    <dbReference type="NCBI Taxonomy" id="40348"/>
    <lineage>
        <taxon>Eukaryota</taxon>
        <taxon>Metazoa</taxon>
        <taxon>Ecdysozoa</taxon>
        <taxon>Nematoda</taxon>
        <taxon>Chromadorea</taxon>
        <taxon>Rhabditida</taxon>
        <taxon>Rhabditina</taxon>
        <taxon>Rhabditomorpha</taxon>
        <taxon>Strongyloidea</taxon>
        <taxon>Strongylidae</taxon>
        <taxon>Strongylus</taxon>
    </lineage>
</organism>
<evidence type="ECO:0000256" key="5">
    <source>
        <dbReference type="ARBA" id="ARBA00022801"/>
    </source>
</evidence>
<accession>A0A3P7LAJ4</accession>
<dbReference type="Proteomes" id="UP000270094">
    <property type="component" value="Unassembled WGS sequence"/>
</dbReference>
<dbReference type="PANTHER" id="PTHR11567">
    <property type="entry name" value="ACID PHOSPHATASE-RELATED"/>
    <property type="match status" value="1"/>
</dbReference>
<name>A0A3P7LAJ4_STRVU</name>
<dbReference type="InterPro" id="IPR050645">
    <property type="entry name" value="Histidine_acid_phosphatase"/>
</dbReference>
<keyword evidence="4" id="KW-0732">Signal</keyword>
<evidence type="ECO:0000256" key="4">
    <source>
        <dbReference type="ARBA" id="ARBA00022729"/>
    </source>
</evidence>
<proteinExistence type="inferred from homology"/>
<comment type="catalytic activity">
    <reaction evidence="1">
        <text>a phosphate monoester + H2O = an alcohol + phosphate</text>
        <dbReference type="Rhea" id="RHEA:15017"/>
        <dbReference type="ChEBI" id="CHEBI:15377"/>
        <dbReference type="ChEBI" id="CHEBI:30879"/>
        <dbReference type="ChEBI" id="CHEBI:43474"/>
        <dbReference type="ChEBI" id="CHEBI:67140"/>
        <dbReference type="EC" id="3.1.3.2"/>
    </reaction>
</comment>
<evidence type="ECO:0000256" key="6">
    <source>
        <dbReference type="ARBA" id="ARBA00023157"/>
    </source>
</evidence>
<dbReference type="Gene3D" id="3.40.50.1240">
    <property type="entry name" value="Phosphoglycerate mutase-like"/>
    <property type="match status" value="1"/>
</dbReference>
<gene>
    <name evidence="9" type="ORF">SVUK_LOCUS11136</name>
</gene>